<keyword evidence="7" id="KW-0547">Nucleotide-binding</keyword>
<proteinExistence type="predicted"/>
<evidence type="ECO:0000256" key="13">
    <source>
        <dbReference type="SAM" id="Phobius"/>
    </source>
</evidence>
<comment type="subcellular location">
    <subcellularLocation>
        <location evidence="2">Membrane</location>
        <topology evidence="2">Multi-pass membrane protein</topology>
    </subcellularLocation>
</comment>
<evidence type="ECO:0000256" key="12">
    <source>
        <dbReference type="ARBA" id="ARBA00023136"/>
    </source>
</evidence>
<keyword evidence="8" id="KW-0418">Kinase</keyword>
<evidence type="ECO:0000256" key="11">
    <source>
        <dbReference type="ARBA" id="ARBA00023012"/>
    </source>
</evidence>
<feature type="transmembrane region" description="Helical" evidence="13">
    <location>
        <begin position="131"/>
        <end position="148"/>
    </location>
</feature>
<evidence type="ECO:0000313" key="15">
    <source>
        <dbReference type="EMBL" id="GMM60778.1"/>
    </source>
</evidence>
<keyword evidence="9" id="KW-0067">ATP-binding</keyword>
<evidence type="ECO:0000256" key="2">
    <source>
        <dbReference type="ARBA" id="ARBA00004141"/>
    </source>
</evidence>
<feature type="transmembrane region" description="Helical" evidence="13">
    <location>
        <begin position="160"/>
        <end position="178"/>
    </location>
</feature>
<comment type="catalytic activity">
    <reaction evidence="1">
        <text>ATP + protein L-histidine = ADP + protein N-phospho-L-histidine.</text>
        <dbReference type="EC" id="2.7.13.3"/>
    </reaction>
</comment>
<dbReference type="InterPro" id="IPR038318">
    <property type="entry name" value="KdpD_sf"/>
</dbReference>
<dbReference type="Gene3D" id="1.10.287.130">
    <property type="match status" value="1"/>
</dbReference>
<dbReference type="SUPFAM" id="SSF55874">
    <property type="entry name" value="ATPase domain of HSP90 chaperone/DNA topoisomerase II/histidine kinase"/>
    <property type="match status" value="1"/>
</dbReference>
<evidence type="ECO:0000256" key="1">
    <source>
        <dbReference type="ARBA" id="ARBA00000085"/>
    </source>
</evidence>
<dbReference type="PRINTS" id="PR00344">
    <property type="entry name" value="BCTRLSENSOR"/>
</dbReference>
<reference evidence="15 16" key="1">
    <citation type="submission" date="2023-06" db="EMBL/GenBank/DDBJ databases">
        <title>Draft genome sequence of Novosphingobium sp. strain IK01.</title>
        <authorList>
            <person name="Hatamoto M."/>
            <person name="Ikarashi T."/>
            <person name="Yamaguchi T."/>
        </authorList>
    </citation>
    <scope>NUCLEOTIDE SEQUENCE [LARGE SCALE GENOMIC DNA]</scope>
    <source>
        <strain evidence="15 16">IK01</strain>
    </source>
</reference>
<dbReference type="SMART" id="SM00388">
    <property type="entry name" value="HisKA"/>
    <property type="match status" value="1"/>
</dbReference>
<dbReference type="SUPFAM" id="SSF47384">
    <property type="entry name" value="Homodimeric domain of signal transducing histidine kinase"/>
    <property type="match status" value="1"/>
</dbReference>
<keyword evidence="10 13" id="KW-1133">Transmembrane helix</keyword>
<feature type="transmembrane region" description="Helical" evidence="13">
    <location>
        <begin position="79"/>
        <end position="102"/>
    </location>
</feature>
<keyword evidence="5" id="KW-0808">Transferase</keyword>
<dbReference type="Gene3D" id="1.20.120.620">
    <property type="entry name" value="Backbone structure of the membrane domain of e. Coli histidine kinase receptor kdpd"/>
    <property type="match status" value="1"/>
</dbReference>
<gene>
    <name evidence="15" type="ORF">NUTIK01_15550</name>
</gene>
<dbReference type="PANTHER" id="PTHR45569">
    <property type="entry name" value="SENSOR PROTEIN KDPD"/>
    <property type="match status" value="1"/>
</dbReference>
<name>A0ABQ6P6A1_9SPHN</name>
<evidence type="ECO:0000256" key="10">
    <source>
        <dbReference type="ARBA" id="ARBA00022989"/>
    </source>
</evidence>
<evidence type="ECO:0000313" key="16">
    <source>
        <dbReference type="Proteomes" id="UP001187221"/>
    </source>
</evidence>
<sequence length="602" mass="63626">MPAPLRRFVALRDGIYAFFTRGFTPGFMRVFMSRFLPRAGLASPLASRPRALALASLTRMSRLAAFRTMMNQGEPDGHASAAGLVACVALVVLVTLVGLVLFARAGIADIGLLYLVPVMFAAIRLGMRPGLLTGVLSALTYNFFFIPPRFTLAVANPSHFITLVILLGVALVGSHMAGQLREQTQLAEARAGRDALLVGFAGRLMAVTRREALWPFLAEEIDKVFGLRVMIVAPDRAGGLVLVGGSGAHERLDLLEATAAQWSFESGRTVGPGGFVPTASEWLFLPVPGTAGPLAVVGVGSAHVDRPLHGEQVPLMESLLAQAGLALARMALEEENIALGRVQERERLRGALLSSIGHDLRTPLTTVLGTLRALRPRDADQALALASARGEAERLDRFVANLLDMVRIETGTLRREAEPVDLAEACEAALDHLAPTTLCDLVELAVPRDLPLVMVDPRLLHHCLINLIDNAMRHGGASGGGASGGGANGPIRIEADWQKDGGIEVAVCDCGPGLPPGEEDRIFGMFTRLEGSDRKGGTGLGLAIVKGFADAMGLEVRAGNRARGEGARGEGMGGGARFSLRVPPHLVRPVDDDTDSGAENGA</sequence>
<dbReference type="EC" id="2.7.13.3" evidence="3"/>
<feature type="transmembrane region" description="Helical" evidence="13">
    <location>
        <begin position="107"/>
        <end position="125"/>
    </location>
</feature>
<dbReference type="Gene3D" id="3.30.450.40">
    <property type="match status" value="1"/>
</dbReference>
<evidence type="ECO:0000256" key="9">
    <source>
        <dbReference type="ARBA" id="ARBA00022840"/>
    </source>
</evidence>
<feature type="domain" description="Histidine kinase" evidence="14">
    <location>
        <begin position="355"/>
        <end position="586"/>
    </location>
</feature>
<evidence type="ECO:0000256" key="7">
    <source>
        <dbReference type="ARBA" id="ARBA00022741"/>
    </source>
</evidence>
<dbReference type="InterPro" id="IPR005467">
    <property type="entry name" value="His_kinase_dom"/>
</dbReference>
<dbReference type="SMART" id="SM00387">
    <property type="entry name" value="HATPase_c"/>
    <property type="match status" value="1"/>
</dbReference>
<dbReference type="Proteomes" id="UP001187221">
    <property type="component" value="Unassembled WGS sequence"/>
</dbReference>
<dbReference type="Pfam" id="PF02518">
    <property type="entry name" value="HATPase_c"/>
    <property type="match status" value="1"/>
</dbReference>
<dbReference type="Pfam" id="PF00512">
    <property type="entry name" value="HisKA"/>
    <property type="match status" value="1"/>
</dbReference>
<dbReference type="InterPro" id="IPR029016">
    <property type="entry name" value="GAF-like_dom_sf"/>
</dbReference>
<dbReference type="CDD" id="cd00075">
    <property type="entry name" value="HATPase"/>
    <property type="match status" value="1"/>
</dbReference>
<dbReference type="PROSITE" id="PS50109">
    <property type="entry name" value="HIS_KIN"/>
    <property type="match status" value="1"/>
</dbReference>
<dbReference type="Gene3D" id="3.30.565.10">
    <property type="entry name" value="Histidine kinase-like ATPase, C-terminal domain"/>
    <property type="match status" value="1"/>
</dbReference>
<dbReference type="InterPro" id="IPR025201">
    <property type="entry name" value="KdpD_TM"/>
</dbReference>
<keyword evidence="4" id="KW-0597">Phosphoprotein</keyword>
<evidence type="ECO:0000256" key="3">
    <source>
        <dbReference type="ARBA" id="ARBA00012438"/>
    </source>
</evidence>
<dbReference type="EMBL" id="BTFW01000001">
    <property type="protein sequence ID" value="GMM60778.1"/>
    <property type="molecule type" value="Genomic_DNA"/>
</dbReference>
<dbReference type="Pfam" id="PF13493">
    <property type="entry name" value="DUF4118"/>
    <property type="match status" value="1"/>
</dbReference>
<dbReference type="InterPro" id="IPR003661">
    <property type="entry name" value="HisK_dim/P_dom"/>
</dbReference>
<keyword evidence="11" id="KW-0902">Two-component regulatory system</keyword>
<keyword evidence="16" id="KW-1185">Reference proteome</keyword>
<evidence type="ECO:0000259" key="14">
    <source>
        <dbReference type="PROSITE" id="PS50109"/>
    </source>
</evidence>
<protein>
    <recommendedName>
        <fullName evidence="3">histidine kinase</fullName>
        <ecNumber evidence="3">2.7.13.3</ecNumber>
    </recommendedName>
</protein>
<dbReference type="InterPro" id="IPR036097">
    <property type="entry name" value="HisK_dim/P_sf"/>
</dbReference>
<dbReference type="InterPro" id="IPR004358">
    <property type="entry name" value="Sig_transdc_His_kin-like_C"/>
</dbReference>
<dbReference type="CDD" id="cd00082">
    <property type="entry name" value="HisKA"/>
    <property type="match status" value="1"/>
</dbReference>
<evidence type="ECO:0000256" key="5">
    <source>
        <dbReference type="ARBA" id="ARBA00022679"/>
    </source>
</evidence>
<dbReference type="RefSeq" id="WP_317974544.1">
    <property type="nucleotide sequence ID" value="NZ_BTFW01000001.1"/>
</dbReference>
<dbReference type="PANTHER" id="PTHR45569:SF1">
    <property type="entry name" value="SENSOR PROTEIN KDPD"/>
    <property type="match status" value="1"/>
</dbReference>
<dbReference type="InterPro" id="IPR036890">
    <property type="entry name" value="HATPase_C_sf"/>
</dbReference>
<organism evidence="15 16">
    <name type="scientific">Novosphingobium pituita</name>
    <dbReference type="NCBI Taxonomy" id="3056842"/>
    <lineage>
        <taxon>Bacteria</taxon>
        <taxon>Pseudomonadati</taxon>
        <taxon>Pseudomonadota</taxon>
        <taxon>Alphaproteobacteria</taxon>
        <taxon>Sphingomonadales</taxon>
        <taxon>Sphingomonadaceae</taxon>
        <taxon>Novosphingobium</taxon>
    </lineage>
</organism>
<dbReference type="InterPro" id="IPR052023">
    <property type="entry name" value="Histidine_kinase_KdpD"/>
</dbReference>
<keyword evidence="12 13" id="KW-0472">Membrane</keyword>
<evidence type="ECO:0000256" key="8">
    <source>
        <dbReference type="ARBA" id="ARBA00022777"/>
    </source>
</evidence>
<evidence type="ECO:0000256" key="4">
    <source>
        <dbReference type="ARBA" id="ARBA00022553"/>
    </source>
</evidence>
<dbReference type="InterPro" id="IPR003594">
    <property type="entry name" value="HATPase_dom"/>
</dbReference>
<evidence type="ECO:0000256" key="6">
    <source>
        <dbReference type="ARBA" id="ARBA00022692"/>
    </source>
</evidence>
<accession>A0ABQ6P6A1</accession>
<keyword evidence="6 13" id="KW-0812">Transmembrane</keyword>
<comment type="caution">
    <text evidence="15">The sequence shown here is derived from an EMBL/GenBank/DDBJ whole genome shotgun (WGS) entry which is preliminary data.</text>
</comment>